<gene>
    <name evidence="2" type="ORF">ACFSR1_22255</name>
</gene>
<dbReference type="RefSeq" id="WP_378295231.1">
    <property type="nucleotide sequence ID" value="NZ_JBHULE010000035.1"/>
</dbReference>
<sequence length="340" mass="39326">MNKTLGLHKNLLIFGIPILIIGMMVILAKSSFFTANPNTLSIGITFDLLLTVPIIYFMLIRKTSIPKTTILPFFVIGMIICSIILPIQNQYYLDLFKTWIFPIVELSIVSFIIYNVTKAIKLYRLNKDEKVDFFTTLKNTCYEILPKSVVMPVVTEIAVFYYGFIYWKKRKINENEFSYHKDSGTISLLIAIIFIVAIETFVLHILLQKWNITVAWILTFLSIYSGIQLLGFLKSMSKRPISIKDDKLYLRYGIMNETTIDLKSIESIEISSKDLELNTETRKLSFLGELESHNVVIRLKEENTLIGLYGIKRKYKNLALHIDNKNEFKNRINNALHQGL</sequence>
<feature type="transmembrane region" description="Helical" evidence="1">
    <location>
        <begin position="70"/>
        <end position="87"/>
    </location>
</feature>
<organism evidence="2 3">
    <name type="scientific">Aquimarina rubra</name>
    <dbReference type="NCBI Taxonomy" id="1920033"/>
    <lineage>
        <taxon>Bacteria</taxon>
        <taxon>Pseudomonadati</taxon>
        <taxon>Bacteroidota</taxon>
        <taxon>Flavobacteriia</taxon>
        <taxon>Flavobacteriales</taxon>
        <taxon>Flavobacteriaceae</taxon>
        <taxon>Aquimarina</taxon>
    </lineage>
</organism>
<feature type="transmembrane region" description="Helical" evidence="1">
    <location>
        <begin position="99"/>
        <end position="117"/>
    </location>
</feature>
<protein>
    <recommendedName>
        <fullName evidence="4">Beta-carotene 15,15'-monooxygenase</fullName>
    </recommendedName>
</protein>
<feature type="transmembrane region" description="Helical" evidence="1">
    <location>
        <begin position="12"/>
        <end position="33"/>
    </location>
</feature>
<keyword evidence="1" id="KW-0472">Membrane</keyword>
<evidence type="ECO:0000313" key="2">
    <source>
        <dbReference type="EMBL" id="MFD2565418.1"/>
    </source>
</evidence>
<name>A0ABW5LKM6_9FLAO</name>
<feature type="transmembrane region" description="Helical" evidence="1">
    <location>
        <begin position="213"/>
        <end position="233"/>
    </location>
</feature>
<keyword evidence="1" id="KW-1133">Transmembrane helix</keyword>
<proteinExistence type="predicted"/>
<evidence type="ECO:0000256" key="1">
    <source>
        <dbReference type="SAM" id="Phobius"/>
    </source>
</evidence>
<keyword evidence="1" id="KW-0812">Transmembrane</keyword>
<accession>A0ABW5LKM6</accession>
<keyword evidence="3" id="KW-1185">Reference proteome</keyword>
<dbReference type="Proteomes" id="UP001597319">
    <property type="component" value="Unassembled WGS sequence"/>
</dbReference>
<feature type="transmembrane region" description="Helical" evidence="1">
    <location>
        <begin position="39"/>
        <end position="58"/>
    </location>
</feature>
<comment type="caution">
    <text evidence="2">The sequence shown here is derived from an EMBL/GenBank/DDBJ whole genome shotgun (WGS) entry which is preliminary data.</text>
</comment>
<dbReference type="EMBL" id="JBHULE010000035">
    <property type="protein sequence ID" value="MFD2565418.1"/>
    <property type="molecule type" value="Genomic_DNA"/>
</dbReference>
<evidence type="ECO:0000313" key="3">
    <source>
        <dbReference type="Proteomes" id="UP001597319"/>
    </source>
</evidence>
<feature type="transmembrane region" description="Helical" evidence="1">
    <location>
        <begin position="186"/>
        <end position="207"/>
    </location>
</feature>
<evidence type="ECO:0008006" key="4">
    <source>
        <dbReference type="Google" id="ProtNLM"/>
    </source>
</evidence>
<reference evidence="3" key="1">
    <citation type="journal article" date="2019" name="Int. J. Syst. Evol. Microbiol.">
        <title>The Global Catalogue of Microorganisms (GCM) 10K type strain sequencing project: providing services to taxonomists for standard genome sequencing and annotation.</title>
        <authorList>
            <consortium name="The Broad Institute Genomics Platform"/>
            <consortium name="The Broad Institute Genome Sequencing Center for Infectious Disease"/>
            <person name="Wu L."/>
            <person name="Ma J."/>
        </authorList>
    </citation>
    <scope>NUCLEOTIDE SEQUENCE [LARGE SCALE GENOMIC DNA]</scope>
    <source>
        <strain evidence="3">KCTC 52274</strain>
    </source>
</reference>